<keyword evidence="3" id="KW-1185">Reference proteome</keyword>
<evidence type="ECO:0000256" key="1">
    <source>
        <dbReference type="SAM" id="MobiDB-lite"/>
    </source>
</evidence>
<reference evidence="2 3" key="1">
    <citation type="submission" date="2021-06" db="EMBL/GenBank/DDBJ databases">
        <title>Caerostris extrusa draft genome.</title>
        <authorList>
            <person name="Kono N."/>
            <person name="Arakawa K."/>
        </authorList>
    </citation>
    <scope>NUCLEOTIDE SEQUENCE [LARGE SCALE GENOMIC DNA]</scope>
</reference>
<protein>
    <submittedName>
        <fullName evidence="2">Uncharacterized protein</fullName>
    </submittedName>
</protein>
<evidence type="ECO:0000313" key="2">
    <source>
        <dbReference type="EMBL" id="GIY21713.1"/>
    </source>
</evidence>
<evidence type="ECO:0000313" key="3">
    <source>
        <dbReference type="Proteomes" id="UP001054945"/>
    </source>
</evidence>
<feature type="non-terminal residue" evidence="2">
    <location>
        <position position="150"/>
    </location>
</feature>
<dbReference type="EMBL" id="BPLR01008050">
    <property type="protein sequence ID" value="GIY21713.1"/>
    <property type="molecule type" value="Genomic_DNA"/>
</dbReference>
<dbReference type="AlphaFoldDB" id="A0AAV4RHA8"/>
<gene>
    <name evidence="2" type="ORF">CEXT_753501</name>
</gene>
<dbReference type="Proteomes" id="UP001054945">
    <property type="component" value="Unassembled WGS sequence"/>
</dbReference>
<accession>A0AAV4RHA8</accession>
<proteinExistence type="predicted"/>
<feature type="region of interest" description="Disordered" evidence="1">
    <location>
        <begin position="1"/>
        <end position="30"/>
    </location>
</feature>
<comment type="caution">
    <text evidence="2">The sequence shown here is derived from an EMBL/GenBank/DDBJ whole genome shotgun (WGS) entry which is preliminary data.</text>
</comment>
<sequence length="150" mass="16699">MNVSIKRSVEEARDPQVALGKHPGGEDEGERILGVPIQTISGARDIALSPIVTYACHRWRDWFEKGMAFVEEGGTEMPYPRRVEWGAESSAPERGPNARILRTCQLKNLIGSCRGRLGGGGVVKKHRLILTRQVRGFYVRSSNRVVEDSK</sequence>
<organism evidence="2 3">
    <name type="scientific">Caerostris extrusa</name>
    <name type="common">Bark spider</name>
    <name type="synonym">Caerostris bankana</name>
    <dbReference type="NCBI Taxonomy" id="172846"/>
    <lineage>
        <taxon>Eukaryota</taxon>
        <taxon>Metazoa</taxon>
        <taxon>Ecdysozoa</taxon>
        <taxon>Arthropoda</taxon>
        <taxon>Chelicerata</taxon>
        <taxon>Arachnida</taxon>
        <taxon>Araneae</taxon>
        <taxon>Araneomorphae</taxon>
        <taxon>Entelegynae</taxon>
        <taxon>Araneoidea</taxon>
        <taxon>Araneidae</taxon>
        <taxon>Caerostris</taxon>
    </lineage>
</organism>
<name>A0AAV4RHA8_CAEEX</name>